<feature type="compositionally biased region" description="Basic and acidic residues" evidence="1">
    <location>
        <begin position="48"/>
        <end position="72"/>
    </location>
</feature>
<sequence>MRHSKGPGGLLGITRQPKTINVWALSLHTTSKLVKDLCDLNSNSEALDATHRKEESKSRIKSDMEDQQKIAEDTDPPDIDPTNYGWVRYDTMKNLKPVTLPEEIAVAPADVLNVIKCNCSSEKSCSSTRCTCAGKLPCTIFCQCYGKECFNLRTRN</sequence>
<evidence type="ECO:0000313" key="2">
    <source>
        <dbReference type="EMBL" id="KAJ8874577.1"/>
    </source>
</evidence>
<organism evidence="2 3">
    <name type="scientific">Dryococelus australis</name>
    <dbReference type="NCBI Taxonomy" id="614101"/>
    <lineage>
        <taxon>Eukaryota</taxon>
        <taxon>Metazoa</taxon>
        <taxon>Ecdysozoa</taxon>
        <taxon>Arthropoda</taxon>
        <taxon>Hexapoda</taxon>
        <taxon>Insecta</taxon>
        <taxon>Pterygota</taxon>
        <taxon>Neoptera</taxon>
        <taxon>Polyneoptera</taxon>
        <taxon>Phasmatodea</taxon>
        <taxon>Verophasmatodea</taxon>
        <taxon>Anareolatae</taxon>
        <taxon>Phasmatidae</taxon>
        <taxon>Eurycanthinae</taxon>
        <taxon>Dryococelus</taxon>
    </lineage>
</organism>
<gene>
    <name evidence="2" type="ORF">PR048_025443</name>
</gene>
<comment type="caution">
    <text evidence="2">The sequence shown here is derived from an EMBL/GenBank/DDBJ whole genome shotgun (WGS) entry which is preliminary data.</text>
</comment>
<keyword evidence="3" id="KW-1185">Reference proteome</keyword>
<evidence type="ECO:0000256" key="1">
    <source>
        <dbReference type="SAM" id="MobiDB-lite"/>
    </source>
</evidence>
<reference evidence="2 3" key="1">
    <citation type="submission" date="2023-02" db="EMBL/GenBank/DDBJ databases">
        <title>LHISI_Scaffold_Assembly.</title>
        <authorList>
            <person name="Stuart O.P."/>
            <person name="Cleave R."/>
            <person name="Magrath M.J.L."/>
            <person name="Mikheyev A.S."/>
        </authorList>
    </citation>
    <scope>NUCLEOTIDE SEQUENCE [LARGE SCALE GENOMIC DNA]</scope>
    <source>
        <strain evidence="2">Daus_M_001</strain>
        <tissue evidence="2">Leg muscle</tissue>
    </source>
</reference>
<feature type="region of interest" description="Disordered" evidence="1">
    <location>
        <begin position="48"/>
        <end position="83"/>
    </location>
</feature>
<accession>A0ABQ9GRA2</accession>
<protein>
    <submittedName>
        <fullName evidence="2">Uncharacterized protein</fullName>
    </submittedName>
</protein>
<evidence type="ECO:0000313" key="3">
    <source>
        <dbReference type="Proteomes" id="UP001159363"/>
    </source>
</evidence>
<dbReference type="Proteomes" id="UP001159363">
    <property type="component" value="Chromosome 9"/>
</dbReference>
<dbReference type="EMBL" id="JARBHB010000010">
    <property type="protein sequence ID" value="KAJ8874577.1"/>
    <property type="molecule type" value="Genomic_DNA"/>
</dbReference>
<name>A0ABQ9GRA2_9NEOP</name>
<proteinExistence type="predicted"/>